<dbReference type="EMBL" id="JBHTCK010000013">
    <property type="protein sequence ID" value="MFC7355726.1"/>
    <property type="molecule type" value="Genomic_DNA"/>
</dbReference>
<evidence type="ECO:0000313" key="16">
    <source>
        <dbReference type="EMBL" id="MFC7355726.1"/>
    </source>
</evidence>
<feature type="domain" description="Aminopeptidase N-like N-terminal" evidence="15">
    <location>
        <begin position="168"/>
        <end position="231"/>
    </location>
</feature>
<evidence type="ECO:0000256" key="10">
    <source>
        <dbReference type="ARBA" id="ARBA00023049"/>
    </source>
</evidence>
<dbReference type="Proteomes" id="UP001596509">
    <property type="component" value="Unassembled WGS sequence"/>
</dbReference>
<comment type="cofactor">
    <cofactor evidence="2">
        <name>Zn(2+)</name>
        <dbReference type="ChEBI" id="CHEBI:29105"/>
    </cofactor>
</comment>
<evidence type="ECO:0000259" key="14">
    <source>
        <dbReference type="Pfam" id="PF01433"/>
    </source>
</evidence>
<sequence length="469" mass="50409">MNRPRPARRRTATAPVLLALALLGGGCSGGVEGTPGAVGLRDPYFPGLGNGGYDVTHYGLELDVDPAAGRLRGTATITARATQDLSAFHLDLLGLDVESATVEGRRAAVNRAGKELTLRPAAGAESRLRKGRTFTAVVRYSGSPLTVTDPDGSKEGWLPTADGAVALGEPTGSMAWFPGNHHPSDKAAYDIGITVPEGLAAISNGELVLRRTANGRTAYRWRTAEPMASYLATVAVGRFVTEESVTPDGVRLFTAVDPESAAASEDVLARMPAVLKWAAGKFGPYPFSSAGAIVERTGDSSYALETQNRPVYPGPPDTALLVHELAHQWFGNSVTPKTWRDMWLNEGFATYAEWLWAADHEDVPVEESFREAYEDDANWAFPPADPPTAAELSEPPVYGRGAMAVHRIRLAVDDDAAFFALVRGWTKKYRHGNAATDDFTAYVEEETGRDLGRLWDAWLYGGSRPPLKG</sequence>
<evidence type="ECO:0000256" key="12">
    <source>
        <dbReference type="ARBA" id="ARBA00031533"/>
    </source>
</evidence>
<dbReference type="PRINTS" id="PR00756">
    <property type="entry name" value="ALADIPTASE"/>
</dbReference>
<feature type="domain" description="Peptidase M1 membrane alanine aminopeptidase" evidence="14">
    <location>
        <begin position="320"/>
        <end position="458"/>
    </location>
</feature>
<dbReference type="InterPro" id="IPR045357">
    <property type="entry name" value="Aminopeptidase_N-like_N"/>
</dbReference>
<comment type="caution">
    <text evidence="16">The sequence shown here is derived from an EMBL/GenBank/DDBJ whole genome shotgun (WGS) entry which is preliminary data.</text>
</comment>
<dbReference type="InterPro" id="IPR014782">
    <property type="entry name" value="Peptidase_M1_dom"/>
</dbReference>
<evidence type="ECO:0000256" key="13">
    <source>
        <dbReference type="SAM" id="SignalP"/>
    </source>
</evidence>
<dbReference type="PANTHER" id="PTHR11533">
    <property type="entry name" value="PROTEASE M1 ZINC METALLOPROTEASE"/>
    <property type="match status" value="1"/>
</dbReference>
<reference evidence="17" key="1">
    <citation type="journal article" date="2019" name="Int. J. Syst. Evol. Microbiol.">
        <title>The Global Catalogue of Microorganisms (GCM) 10K type strain sequencing project: providing services to taxonomists for standard genome sequencing and annotation.</title>
        <authorList>
            <consortium name="The Broad Institute Genomics Platform"/>
            <consortium name="The Broad Institute Genome Sequencing Center for Infectious Disease"/>
            <person name="Wu L."/>
            <person name="Ma J."/>
        </authorList>
    </citation>
    <scope>NUCLEOTIDE SEQUENCE [LARGE SCALE GENOMIC DNA]</scope>
    <source>
        <strain evidence="17">ICMP 19430</strain>
    </source>
</reference>
<evidence type="ECO:0000256" key="5">
    <source>
        <dbReference type="ARBA" id="ARBA00015611"/>
    </source>
</evidence>
<evidence type="ECO:0000256" key="3">
    <source>
        <dbReference type="ARBA" id="ARBA00010136"/>
    </source>
</evidence>
<evidence type="ECO:0000256" key="6">
    <source>
        <dbReference type="ARBA" id="ARBA00022670"/>
    </source>
</evidence>
<dbReference type="InterPro" id="IPR042097">
    <property type="entry name" value="Aminopeptidase_N-like_N_sf"/>
</dbReference>
<dbReference type="InterPro" id="IPR050344">
    <property type="entry name" value="Peptidase_M1_aminopeptidases"/>
</dbReference>
<dbReference type="RefSeq" id="WP_319288041.1">
    <property type="nucleotide sequence ID" value="NZ_JBHTCK010000013.1"/>
</dbReference>
<dbReference type="Gene3D" id="2.60.40.1730">
    <property type="entry name" value="tricorn interacting facor f3 domain"/>
    <property type="match status" value="1"/>
</dbReference>
<keyword evidence="8 16" id="KW-0378">Hydrolase</keyword>
<evidence type="ECO:0000256" key="8">
    <source>
        <dbReference type="ARBA" id="ARBA00022801"/>
    </source>
</evidence>
<dbReference type="PROSITE" id="PS51257">
    <property type="entry name" value="PROKAR_LIPOPROTEIN"/>
    <property type="match status" value="1"/>
</dbReference>
<evidence type="ECO:0000256" key="11">
    <source>
        <dbReference type="ARBA" id="ARBA00029811"/>
    </source>
</evidence>
<gene>
    <name evidence="16" type="ORF">ACFQW9_34280</name>
</gene>
<protein>
    <recommendedName>
        <fullName evidence="5">Aminopeptidase N</fullName>
        <ecNumber evidence="4">3.4.11.2</ecNumber>
    </recommendedName>
    <alternativeName>
        <fullName evidence="11">Alanine aminopeptidase</fullName>
    </alternativeName>
    <alternativeName>
        <fullName evidence="12">Lysyl aminopeptidase</fullName>
    </alternativeName>
</protein>
<dbReference type="Pfam" id="PF17900">
    <property type="entry name" value="Peptidase_M1_N"/>
    <property type="match status" value="1"/>
</dbReference>
<dbReference type="Pfam" id="PF01433">
    <property type="entry name" value="Peptidase_M1"/>
    <property type="match status" value="1"/>
</dbReference>
<keyword evidence="7" id="KW-0479">Metal-binding</keyword>
<evidence type="ECO:0000313" key="17">
    <source>
        <dbReference type="Proteomes" id="UP001596509"/>
    </source>
</evidence>
<comment type="similarity">
    <text evidence="3">Belongs to the peptidase M1 family.</text>
</comment>
<feature type="chain" id="PRO_5045850578" description="Aminopeptidase N" evidence="13">
    <location>
        <begin position="34"/>
        <end position="469"/>
    </location>
</feature>
<keyword evidence="16" id="KW-0031">Aminopeptidase</keyword>
<evidence type="ECO:0000259" key="15">
    <source>
        <dbReference type="Pfam" id="PF17900"/>
    </source>
</evidence>
<keyword evidence="17" id="KW-1185">Reference proteome</keyword>
<evidence type="ECO:0000256" key="1">
    <source>
        <dbReference type="ARBA" id="ARBA00000098"/>
    </source>
</evidence>
<feature type="signal peptide" evidence="13">
    <location>
        <begin position="1"/>
        <end position="33"/>
    </location>
</feature>
<evidence type="ECO:0000256" key="2">
    <source>
        <dbReference type="ARBA" id="ARBA00001947"/>
    </source>
</evidence>
<dbReference type="GO" id="GO:0004177">
    <property type="term" value="F:aminopeptidase activity"/>
    <property type="evidence" value="ECO:0007669"/>
    <property type="project" value="UniProtKB-KW"/>
</dbReference>
<evidence type="ECO:0000256" key="4">
    <source>
        <dbReference type="ARBA" id="ARBA00012564"/>
    </source>
</evidence>
<dbReference type="Gene3D" id="1.10.390.10">
    <property type="entry name" value="Neutral Protease Domain 2"/>
    <property type="match status" value="1"/>
</dbReference>
<keyword evidence="13" id="KW-0732">Signal</keyword>
<keyword evidence="9" id="KW-0862">Zinc</keyword>
<dbReference type="InterPro" id="IPR001930">
    <property type="entry name" value="Peptidase_M1"/>
</dbReference>
<dbReference type="SUPFAM" id="SSF63737">
    <property type="entry name" value="Leukotriene A4 hydrolase N-terminal domain"/>
    <property type="match status" value="1"/>
</dbReference>
<evidence type="ECO:0000256" key="9">
    <source>
        <dbReference type="ARBA" id="ARBA00022833"/>
    </source>
</evidence>
<keyword evidence="10" id="KW-0482">Metalloprotease</keyword>
<proteinExistence type="inferred from homology"/>
<dbReference type="EC" id="3.4.11.2" evidence="4"/>
<dbReference type="CDD" id="cd09603">
    <property type="entry name" value="M1_APN_like"/>
    <property type="match status" value="1"/>
</dbReference>
<comment type="catalytic activity">
    <reaction evidence="1">
        <text>Release of an N-terminal amino acid, Xaa-|-Yaa- from a peptide, amide or arylamide. Xaa is preferably Ala, but may be most amino acids including Pro (slow action). When a terminal hydrophobic residue is followed by a prolyl residue, the two may be released as an intact Xaa-Pro dipeptide.</text>
        <dbReference type="EC" id="3.4.11.2"/>
    </reaction>
</comment>
<dbReference type="PANTHER" id="PTHR11533:SF297">
    <property type="entry name" value="AMINOPEPTIDASE N"/>
    <property type="match status" value="1"/>
</dbReference>
<accession>A0ABW2MLD7</accession>
<evidence type="ECO:0000256" key="7">
    <source>
        <dbReference type="ARBA" id="ARBA00022723"/>
    </source>
</evidence>
<dbReference type="InterPro" id="IPR027268">
    <property type="entry name" value="Peptidase_M4/M1_CTD_sf"/>
</dbReference>
<name>A0ABW2MLD7_9ACTN</name>
<organism evidence="16 17">
    <name type="scientific">Streptomyces caviscabies</name>
    <dbReference type="NCBI Taxonomy" id="90079"/>
    <lineage>
        <taxon>Bacteria</taxon>
        <taxon>Bacillati</taxon>
        <taxon>Actinomycetota</taxon>
        <taxon>Actinomycetes</taxon>
        <taxon>Kitasatosporales</taxon>
        <taxon>Streptomycetaceae</taxon>
        <taxon>Streptomyces</taxon>
    </lineage>
</organism>
<dbReference type="SUPFAM" id="SSF55486">
    <property type="entry name" value="Metalloproteases ('zincins'), catalytic domain"/>
    <property type="match status" value="1"/>
</dbReference>
<keyword evidence="6" id="KW-0645">Protease</keyword>